<protein>
    <recommendedName>
        <fullName evidence="14">Arf-GAP with coiled-coil, ANK repeat and PH domain-containing protein 2</fullName>
    </recommendedName>
</protein>
<dbReference type="PANTHER" id="PTHR23180">
    <property type="entry name" value="CENTAURIN/ARF"/>
    <property type="match status" value="1"/>
</dbReference>
<dbReference type="CDD" id="cd08835">
    <property type="entry name" value="ArfGap_ACAP"/>
    <property type="match status" value="1"/>
</dbReference>
<gene>
    <name evidence="12" type="ORF">ABEB36_004949</name>
</gene>
<evidence type="ECO:0000256" key="9">
    <source>
        <dbReference type="SAM" id="Coils"/>
    </source>
</evidence>
<dbReference type="PRINTS" id="PR00405">
    <property type="entry name" value="REVINTRACTNG"/>
</dbReference>
<dbReference type="Gene3D" id="2.30.29.30">
    <property type="entry name" value="Pleckstrin-homology domain (PH domain)/Phosphotyrosine-binding domain (PTB)"/>
    <property type="match status" value="1"/>
</dbReference>
<feature type="coiled-coil region" evidence="9">
    <location>
        <begin position="217"/>
        <end position="244"/>
    </location>
</feature>
<proteinExistence type="predicted"/>
<dbReference type="Pfam" id="PF00169">
    <property type="entry name" value="PH"/>
    <property type="match status" value="1"/>
</dbReference>
<evidence type="ECO:0000256" key="3">
    <source>
        <dbReference type="ARBA" id="ARBA00022737"/>
    </source>
</evidence>
<dbReference type="PROSITE" id="PS50115">
    <property type="entry name" value="ARFGAP"/>
    <property type="match status" value="1"/>
</dbReference>
<dbReference type="SUPFAM" id="SSF50729">
    <property type="entry name" value="PH domain-like"/>
    <property type="match status" value="1"/>
</dbReference>
<dbReference type="SUPFAM" id="SSF57863">
    <property type="entry name" value="ArfGap/RecO-like zinc finger"/>
    <property type="match status" value="1"/>
</dbReference>
<dbReference type="PROSITE" id="PS50297">
    <property type="entry name" value="ANK_REP_REGION"/>
    <property type="match status" value="1"/>
</dbReference>
<dbReference type="SMART" id="SM00233">
    <property type="entry name" value="PH"/>
    <property type="match status" value="1"/>
</dbReference>
<dbReference type="InterPro" id="IPR004148">
    <property type="entry name" value="BAR_dom"/>
</dbReference>
<keyword evidence="2" id="KW-0479">Metal-binding</keyword>
<dbReference type="CDD" id="cd13250">
    <property type="entry name" value="PH_ACAP"/>
    <property type="match status" value="1"/>
</dbReference>
<dbReference type="InterPro" id="IPR036770">
    <property type="entry name" value="Ankyrin_rpt-contain_sf"/>
</dbReference>
<keyword evidence="6 7" id="KW-0040">ANK repeat</keyword>
<dbReference type="PANTHER" id="PTHR23180:SF399">
    <property type="entry name" value="BLOWN FUSE, ISOFORM A-RELATED"/>
    <property type="match status" value="1"/>
</dbReference>
<dbReference type="SMART" id="SM00248">
    <property type="entry name" value="ANK"/>
    <property type="match status" value="3"/>
</dbReference>
<dbReference type="AlphaFoldDB" id="A0ABD1EWE7"/>
<dbReference type="SUPFAM" id="SSF48403">
    <property type="entry name" value="Ankyrin repeat"/>
    <property type="match status" value="1"/>
</dbReference>
<evidence type="ECO:0000256" key="7">
    <source>
        <dbReference type="PROSITE-ProRule" id="PRU00023"/>
    </source>
</evidence>
<dbReference type="Pfam" id="PF12796">
    <property type="entry name" value="Ank_2"/>
    <property type="match status" value="1"/>
</dbReference>
<dbReference type="PROSITE" id="PS50003">
    <property type="entry name" value="PH_DOMAIN"/>
    <property type="match status" value="1"/>
</dbReference>
<dbReference type="GO" id="GO:0005096">
    <property type="term" value="F:GTPase activator activity"/>
    <property type="evidence" value="ECO:0007669"/>
    <property type="project" value="UniProtKB-KW"/>
</dbReference>
<keyword evidence="13" id="KW-1185">Reference proteome</keyword>
<dbReference type="FunFam" id="1.10.220.150:FF:000009">
    <property type="entry name" value="stromal membrane-associated protein 1 isoform X1"/>
    <property type="match status" value="1"/>
</dbReference>
<dbReference type="Pfam" id="PF01412">
    <property type="entry name" value="ArfGap"/>
    <property type="match status" value="1"/>
</dbReference>
<feature type="repeat" description="ANK" evidence="7">
    <location>
        <begin position="654"/>
        <end position="686"/>
    </location>
</feature>
<keyword evidence="1" id="KW-0343">GTPase activation</keyword>
<dbReference type="SMART" id="SM00105">
    <property type="entry name" value="ArfGap"/>
    <property type="match status" value="1"/>
</dbReference>
<sequence>MGIKIDLQECLNDSPKFRQTLEREEHSIDQLEQKLEKILKVCTSMVESGKVYVGQQCLFANSLWDLSVIFKEDPDVLTALNKLIHNLQEMNKFHTTLLDQVSRIFLKNIPTFVKKDIKAVKDYRQHFEKISTEYDSILLRNSHVPRSKPQEVEEVQNIMLAIKSCFGHQALNYVNSICVLQSKKRHEVLSTLLSYMHACTAYYHQGEDLCHDLQPFFKSLANDIANMRDETRKIEKEVENSHSQVSKSVITNRSDNGNVAKLEGYLFKRTSNAFKTWNRRWFYLYDNKLVYRKRSSDEPETVMEDDLRLCTIKPITEGDRRFCFEIVSPSKSHILQADSDEIYQLWIEALQKAIGAAIQDVRNGQSSKEHEQGSPYLARNINTNKTFKLKMIQQILKIPDNNVCADCKCPNPTWASINLGVLLCIECSGVHRSLGVHYSKVRSLTLDEWDPEVIKVMAELGNGVVNKIYEANVPKDFQRASEHCTGMVREEWIRSKYAEKKFVEQLEDIKKRLGGDSTTKWGVKKGRQYKQIRENQEVRDDVGVKDETESQTKTIWLFDNDLTIKAVPFTQNDAKTSDLENFENLNPNLLLYKASAAQNLQVMCQALAFGADKNWPNCRERNQYPLHAAVLSGSETACTYLMVNGVKINVQDQNGRTPLHLATREGHTTQVCLFLKNKADQHIEDEEGKVPLSMAEQKEHADIVTLLRLGRLNEEMKDTESGVSGDDMFYDVVRDFSRLSYLNTEKKVEQ</sequence>
<feature type="repeat" description="ANK" evidence="7">
    <location>
        <begin position="621"/>
        <end position="653"/>
    </location>
</feature>
<dbReference type="InterPro" id="IPR011993">
    <property type="entry name" value="PH-like_dom_sf"/>
</dbReference>
<evidence type="ECO:0000259" key="10">
    <source>
        <dbReference type="PROSITE" id="PS50003"/>
    </source>
</evidence>
<evidence type="ECO:0008006" key="14">
    <source>
        <dbReference type="Google" id="ProtNLM"/>
    </source>
</evidence>
<dbReference type="GO" id="GO:0008270">
    <property type="term" value="F:zinc ion binding"/>
    <property type="evidence" value="ECO:0007669"/>
    <property type="project" value="UniProtKB-KW"/>
</dbReference>
<dbReference type="InterPro" id="IPR038508">
    <property type="entry name" value="ArfGAP_dom_sf"/>
</dbReference>
<dbReference type="Gene3D" id="1.25.40.20">
    <property type="entry name" value="Ankyrin repeat-containing domain"/>
    <property type="match status" value="1"/>
</dbReference>
<dbReference type="PROSITE" id="PS50088">
    <property type="entry name" value="ANK_REPEAT"/>
    <property type="match status" value="2"/>
</dbReference>
<dbReference type="FunFam" id="1.20.1270.60:FF:000025">
    <property type="entry name" value="arf-GAP with coiled-coil, ANK repeat and PH domain-containing protein 2"/>
    <property type="match status" value="1"/>
</dbReference>
<feature type="domain" description="PH" evidence="10">
    <location>
        <begin position="259"/>
        <end position="355"/>
    </location>
</feature>
<name>A0ABD1EWE7_HYPHA</name>
<accession>A0ABD1EWE7</accession>
<organism evidence="12 13">
    <name type="scientific">Hypothenemus hampei</name>
    <name type="common">Coffee berry borer</name>
    <dbReference type="NCBI Taxonomy" id="57062"/>
    <lineage>
        <taxon>Eukaryota</taxon>
        <taxon>Metazoa</taxon>
        <taxon>Ecdysozoa</taxon>
        <taxon>Arthropoda</taxon>
        <taxon>Hexapoda</taxon>
        <taxon>Insecta</taxon>
        <taxon>Pterygota</taxon>
        <taxon>Neoptera</taxon>
        <taxon>Endopterygota</taxon>
        <taxon>Coleoptera</taxon>
        <taxon>Polyphaga</taxon>
        <taxon>Cucujiformia</taxon>
        <taxon>Curculionidae</taxon>
        <taxon>Scolytinae</taxon>
        <taxon>Hypothenemus</taxon>
    </lineage>
</organism>
<evidence type="ECO:0000313" key="12">
    <source>
        <dbReference type="EMBL" id="KAL1505365.1"/>
    </source>
</evidence>
<evidence type="ECO:0000256" key="5">
    <source>
        <dbReference type="ARBA" id="ARBA00022833"/>
    </source>
</evidence>
<dbReference type="InterPro" id="IPR037278">
    <property type="entry name" value="ARFGAP/RecO"/>
</dbReference>
<evidence type="ECO:0000256" key="8">
    <source>
        <dbReference type="PROSITE-ProRule" id="PRU00288"/>
    </source>
</evidence>
<reference evidence="12 13" key="1">
    <citation type="submission" date="2024-05" db="EMBL/GenBank/DDBJ databases">
        <title>Genetic variation in Jamaican populations of the coffee berry borer (Hypothenemus hampei).</title>
        <authorList>
            <person name="Errbii M."/>
            <person name="Myrie A."/>
        </authorList>
    </citation>
    <scope>NUCLEOTIDE SEQUENCE [LARGE SCALE GENOMIC DNA]</scope>
    <source>
        <strain evidence="12">JA-Hopewell-2020-01-JO</strain>
        <tissue evidence="12">Whole body</tissue>
    </source>
</reference>
<keyword evidence="3" id="KW-0677">Repeat</keyword>
<dbReference type="InterPro" id="IPR045258">
    <property type="entry name" value="ACAP1/2/3-like"/>
</dbReference>
<feature type="domain" description="Arf-GAP" evidence="11">
    <location>
        <begin position="389"/>
        <end position="510"/>
    </location>
</feature>
<dbReference type="InterPro" id="IPR002110">
    <property type="entry name" value="Ankyrin_rpt"/>
</dbReference>
<keyword evidence="5" id="KW-0862">Zinc</keyword>
<evidence type="ECO:0000256" key="1">
    <source>
        <dbReference type="ARBA" id="ARBA00022468"/>
    </source>
</evidence>
<dbReference type="EMBL" id="JBDJPC010000004">
    <property type="protein sequence ID" value="KAL1505365.1"/>
    <property type="molecule type" value="Genomic_DNA"/>
</dbReference>
<dbReference type="SUPFAM" id="SSF103657">
    <property type="entry name" value="BAR/IMD domain-like"/>
    <property type="match status" value="1"/>
</dbReference>
<comment type="caution">
    <text evidence="12">The sequence shown here is derived from an EMBL/GenBank/DDBJ whole genome shotgun (WGS) entry which is preliminary data.</text>
</comment>
<dbReference type="CDD" id="cd07603">
    <property type="entry name" value="BAR_ACAPs"/>
    <property type="match status" value="1"/>
</dbReference>
<keyword evidence="9" id="KW-0175">Coiled coil</keyword>
<dbReference type="InterPro" id="IPR001164">
    <property type="entry name" value="ArfGAP_dom"/>
</dbReference>
<evidence type="ECO:0000313" key="13">
    <source>
        <dbReference type="Proteomes" id="UP001566132"/>
    </source>
</evidence>
<dbReference type="Pfam" id="PF16746">
    <property type="entry name" value="BAR_3"/>
    <property type="match status" value="1"/>
</dbReference>
<dbReference type="FunFam" id="2.30.29.30:FF:000384">
    <property type="entry name" value="Uncharacterized protein, isoform A"/>
    <property type="match status" value="1"/>
</dbReference>
<evidence type="ECO:0000256" key="2">
    <source>
        <dbReference type="ARBA" id="ARBA00022723"/>
    </source>
</evidence>
<dbReference type="Gene3D" id="1.20.1270.60">
    <property type="entry name" value="Arfaptin homology (AH) domain/BAR domain"/>
    <property type="match status" value="1"/>
</dbReference>
<dbReference type="Gene3D" id="1.10.220.150">
    <property type="entry name" value="Arf GTPase activating protein"/>
    <property type="match status" value="1"/>
</dbReference>
<evidence type="ECO:0000259" key="11">
    <source>
        <dbReference type="PROSITE" id="PS50115"/>
    </source>
</evidence>
<dbReference type="InterPro" id="IPR027267">
    <property type="entry name" value="AH/BAR_dom_sf"/>
</dbReference>
<evidence type="ECO:0000256" key="6">
    <source>
        <dbReference type="ARBA" id="ARBA00023043"/>
    </source>
</evidence>
<keyword evidence="4 8" id="KW-0863">Zinc-finger</keyword>
<evidence type="ECO:0000256" key="4">
    <source>
        <dbReference type="ARBA" id="ARBA00022771"/>
    </source>
</evidence>
<dbReference type="InterPro" id="IPR001849">
    <property type="entry name" value="PH_domain"/>
</dbReference>
<dbReference type="Proteomes" id="UP001566132">
    <property type="component" value="Unassembled WGS sequence"/>
</dbReference>